<sequence>MATAKHLEIRESIEADIHRGLFDVGQKLPTEKELMERFGVSRNPVQKAMNALVEAGLVSRKRGSGTIVASTGLRTNLLRMMDPSLTSPEVDGDHKVVSVEVSSAESFPLSRNVFPKGQPTASLTRMKYSADGQPLALERCCINLSRAPEVLSQNLEHLTTIAYYNSLGLGIRRANTVLRAALLETFDASHLEIPPSEPVVCQQRTTHLVDDSIIEVAEFYIHPRNMTLEVSQIDNS</sequence>
<dbReference type="Gene3D" id="1.10.10.10">
    <property type="entry name" value="Winged helix-like DNA-binding domain superfamily/Winged helix DNA-binding domain"/>
    <property type="match status" value="1"/>
</dbReference>
<keyword evidence="6" id="KW-1185">Reference proteome</keyword>
<gene>
    <name evidence="5" type="ORF">GCM10010974_23500</name>
</gene>
<dbReference type="PANTHER" id="PTHR44846:SF1">
    <property type="entry name" value="MANNOSYL-D-GLYCERATE TRANSPORT_METABOLISM SYSTEM REPRESSOR MNGR-RELATED"/>
    <property type="match status" value="1"/>
</dbReference>
<dbReference type="SMART" id="SM00866">
    <property type="entry name" value="UTRA"/>
    <property type="match status" value="1"/>
</dbReference>
<reference evidence="6" key="1">
    <citation type="journal article" date="2019" name="Int. J. Syst. Evol. Microbiol.">
        <title>The Global Catalogue of Microorganisms (GCM) 10K type strain sequencing project: providing services to taxonomists for standard genome sequencing and annotation.</title>
        <authorList>
            <consortium name="The Broad Institute Genomics Platform"/>
            <consortium name="The Broad Institute Genome Sequencing Center for Infectious Disease"/>
            <person name="Wu L."/>
            <person name="Ma J."/>
        </authorList>
    </citation>
    <scope>NUCLEOTIDE SEQUENCE [LARGE SCALE GENOMIC DNA]</scope>
    <source>
        <strain evidence="6">CGMCC 1.15472</strain>
    </source>
</reference>
<dbReference type="InterPro" id="IPR036390">
    <property type="entry name" value="WH_DNA-bd_sf"/>
</dbReference>
<accession>A0ABQ1MGT8</accession>
<keyword evidence="3" id="KW-0804">Transcription</keyword>
<feature type="domain" description="HTH gntR-type" evidence="4">
    <location>
        <begin position="3"/>
        <end position="71"/>
    </location>
</feature>
<dbReference type="InterPro" id="IPR028978">
    <property type="entry name" value="Chorismate_lyase_/UTRA_dom_sf"/>
</dbReference>
<dbReference type="Gene3D" id="3.40.1410.10">
    <property type="entry name" value="Chorismate lyase-like"/>
    <property type="match status" value="1"/>
</dbReference>
<name>A0ABQ1MGT8_9MICO</name>
<dbReference type="EMBL" id="BMJG01000008">
    <property type="protein sequence ID" value="GGC40333.1"/>
    <property type="molecule type" value="Genomic_DNA"/>
</dbReference>
<dbReference type="RefSeq" id="WP_172169937.1">
    <property type="nucleotide sequence ID" value="NZ_BMJG01000008.1"/>
</dbReference>
<evidence type="ECO:0000256" key="1">
    <source>
        <dbReference type="ARBA" id="ARBA00023015"/>
    </source>
</evidence>
<dbReference type="PRINTS" id="PR00035">
    <property type="entry name" value="HTHGNTR"/>
</dbReference>
<dbReference type="PANTHER" id="PTHR44846">
    <property type="entry name" value="MANNOSYL-D-GLYCERATE TRANSPORT/METABOLISM SYSTEM REPRESSOR MNGR-RELATED"/>
    <property type="match status" value="1"/>
</dbReference>
<evidence type="ECO:0000259" key="4">
    <source>
        <dbReference type="PROSITE" id="PS50949"/>
    </source>
</evidence>
<protein>
    <submittedName>
        <fullName evidence="5">GntR family transcriptional regulator</fullName>
    </submittedName>
</protein>
<keyword evidence="1" id="KW-0805">Transcription regulation</keyword>
<evidence type="ECO:0000313" key="6">
    <source>
        <dbReference type="Proteomes" id="UP000632322"/>
    </source>
</evidence>
<dbReference type="PROSITE" id="PS50949">
    <property type="entry name" value="HTH_GNTR"/>
    <property type="match status" value="1"/>
</dbReference>
<dbReference type="InterPro" id="IPR011663">
    <property type="entry name" value="UTRA"/>
</dbReference>
<dbReference type="Proteomes" id="UP000632322">
    <property type="component" value="Unassembled WGS sequence"/>
</dbReference>
<dbReference type="CDD" id="cd07377">
    <property type="entry name" value="WHTH_GntR"/>
    <property type="match status" value="1"/>
</dbReference>
<evidence type="ECO:0000313" key="5">
    <source>
        <dbReference type="EMBL" id="GGC40333.1"/>
    </source>
</evidence>
<dbReference type="InterPro" id="IPR000524">
    <property type="entry name" value="Tscrpt_reg_HTH_GntR"/>
</dbReference>
<dbReference type="SUPFAM" id="SSF64288">
    <property type="entry name" value="Chorismate lyase-like"/>
    <property type="match status" value="1"/>
</dbReference>
<dbReference type="SUPFAM" id="SSF46785">
    <property type="entry name" value="Winged helix' DNA-binding domain"/>
    <property type="match status" value="1"/>
</dbReference>
<evidence type="ECO:0000256" key="2">
    <source>
        <dbReference type="ARBA" id="ARBA00023125"/>
    </source>
</evidence>
<dbReference type="SMART" id="SM00345">
    <property type="entry name" value="HTH_GNTR"/>
    <property type="match status" value="1"/>
</dbReference>
<dbReference type="InterPro" id="IPR050679">
    <property type="entry name" value="Bact_HTH_transcr_reg"/>
</dbReference>
<organism evidence="5 6">
    <name type="scientific">Brevibacterium sediminis</name>
    <dbReference type="NCBI Taxonomy" id="1857024"/>
    <lineage>
        <taxon>Bacteria</taxon>
        <taxon>Bacillati</taxon>
        <taxon>Actinomycetota</taxon>
        <taxon>Actinomycetes</taxon>
        <taxon>Micrococcales</taxon>
        <taxon>Brevibacteriaceae</taxon>
        <taxon>Brevibacterium</taxon>
    </lineage>
</organism>
<comment type="caution">
    <text evidence="5">The sequence shown here is derived from an EMBL/GenBank/DDBJ whole genome shotgun (WGS) entry which is preliminary data.</text>
</comment>
<dbReference type="Pfam" id="PF07702">
    <property type="entry name" value="UTRA"/>
    <property type="match status" value="1"/>
</dbReference>
<dbReference type="InterPro" id="IPR036388">
    <property type="entry name" value="WH-like_DNA-bd_sf"/>
</dbReference>
<proteinExistence type="predicted"/>
<evidence type="ECO:0000256" key="3">
    <source>
        <dbReference type="ARBA" id="ARBA00023163"/>
    </source>
</evidence>
<dbReference type="Pfam" id="PF00392">
    <property type="entry name" value="GntR"/>
    <property type="match status" value="1"/>
</dbReference>
<keyword evidence="2" id="KW-0238">DNA-binding</keyword>